<sequence>MGPVSHIDSISKFGCIARNVVTVKRGRSEVRAPPSRCSRNDNAAALSRSGSSCNSVCSPLCFPRRLSILLTPLITA</sequence>
<protein>
    <submittedName>
        <fullName evidence="1">Uncharacterized protein</fullName>
    </submittedName>
</protein>
<dbReference type="AlphaFoldDB" id="A0A9Q1EXL0"/>
<accession>A0A9Q1EXL0</accession>
<keyword evidence="2" id="KW-1185">Reference proteome</keyword>
<gene>
    <name evidence="1" type="ORF">SKAU_G00283520</name>
</gene>
<reference evidence="1" key="1">
    <citation type="journal article" date="2023" name="Science">
        <title>Genome structures resolve the early diversification of teleost fishes.</title>
        <authorList>
            <person name="Parey E."/>
            <person name="Louis A."/>
            <person name="Montfort J."/>
            <person name="Bouchez O."/>
            <person name="Roques C."/>
            <person name="Iampietro C."/>
            <person name="Lluch J."/>
            <person name="Castinel A."/>
            <person name="Donnadieu C."/>
            <person name="Desvignes T."/>
            <person name="Floi Bucao C."/>
            <person name="Jouanno E."/>
            <person name="Wen M."/>
            <person name="Mejri S."/>
            <person name="Dirks R."/>
            <person name="Jansen H."/>
            <person name="Henkel C."/>
            <person name="Chen W.J."/>
            <person name="Zahm M."/>
            <person name="Cabau C."/>
            <person name="Klopp C."/>
            <person name="Thompson A.W."/>
            <person name="Robinson-Rechavi M."/>
            <person name="Braasch I."/>
            <person name="Lecointre G."/>
            <person name="Bobe J."/>
            <person name="Postlethwait J.H."/>
            <person name="Berthelot C."/>
            <person name="Roest Crollius H."/>
            <person name="Guiguen Y."/>
        </authorList>
    </citation>
    <scope>NUCLEOTIDE SEQUENCE</scope>
    <source>
        <strain evidence="1">WJC10195</strain>
    </source>
</reference>
<comment type="caution">
    <text evidence="1">The sequence shown here is derived from an EMBL/GenBank/DDBJ whole genome shotgun (WGS) entry which is preliminary data.</text>
</comment>
<evidence type="ECO:0000313" key="1">
    <source>
        <dbReference type="EMBL" id="KAJ8346951.1"/>
    </source>
</evidence>
<evidence type="ECO:0000313" key="2">
    <source>
        <dbReference type="Proteomes" id="UP001152622"/>
    </source>
</evidence>
<proteinExistence type="predicted"/>
<dbReference type="EMBL" id="JAINUF010000011">
    <property type="protein sequence ID" value="KAJ8346951.1"/>
    <property type="molecule type" value="Genomic_DNA"/>
</dbReference>
<name>A0A9Q1EXL0_SYNKA</name>
<dbReference type="Proteomes" id="UP001152622">
    <property type="component" value="Chromosome 11"/>
</dbReference>
<organism evidence="1 2">
    <name type="scientific">Synaphobranchus kaupii</name>
    <name type="common">Kaup's arrowtooth eel</name>
    <dbReference type="NCBI Taxonomy" id="118154"/>
    <lineage>
        <taxon>Eukaryota</taxon>
        <taxon>Metazoa</taxon>
        <taxon>Chordata</taxon>
        <taxon>Craniata</taxon>
        <taxon>Vertebrata</taxon>
        <taxon>Euteleostomi</taxon>
        <taxon>Actinopterygii</taxon>
        <taxon>Neopterygii</taxon>
        <taxon>Teleostei</taxon>
        <taxon>Anguilliformes</taxon>
        <taxon>Synaphobranchidae</taxon>
        <taxon>Synaphobranchus</taxon>
    </lineage>
</organism>